<dbReference type="AlphaFoldDB" id="A0AAD5IJA4"/>
<dbReference type="InterPro" id="IPR000477">
    <property type="entry name" value="RT_dom"/>
</dbReference>
<keyword evidence="3" id="KW-1185">Reference proteome</keyword>
<dbReference type="InterPro" id="IPR043502">
    <property type="entry name" value="DNA/RNA_pol_sf"/>
</dbReference>
<dbReference type="PANTHER" id="PTHR31635:SF196">
    <property type="entry name" value="REVERSE TRANSCRIPTASE DOMAIN-CONTAINING PROTEIN-RELATED"/>
    <property type="match status" value="1"/>
</dbReference>
<dbReference type="Pfam" id="PF00078">
    <property type="entry name" value="RVT_1"/>
    <property type="match status" value="1"/>
</dbReference>
<reference evidence="2" key="1">
    <citation type="journal article" date="2022" name="Plant J.">
        <title>Strategies of tolerance reflected in two North American maple genomes.</title>
        <authorList>
            <person name="McEvoy S.L."/>
            <person name="Sezen U.U."/>
            <person name="Trouern-Trend A."/>
            <person name="McMahon S.M."/>
            <person name="Schaberg P.G."/>
            <person name="Yang J."/>
            <person name="Wegrzyn J.L."/>
            <person name="Swenson N.G."/>
        </authorList>
    </citation>
    <scope>NUCLEOTIDE SEQUENCE</scope>
    <source>
        <strain evidence="2">91603</strain>
    </source>
</reference>
<sequence>MSKAFDGVEWKFIESKMKELGFSSRWISLIMRCISSVSYPVIINGEVCSNIIPTTGLRQGDPLSPFLFHIFDEDLTSLIQDGQKRGNILGFQCNRGRPVITHLFFADDSLIFTKANEKNCVAIINILADYG</sequence>
<protein>
    <recommendedName>
        <fullName evidence="1">Reverse transcriptase domain-containing protein</fullName>
    </recommendedName>
</protein>
<gene>
    <name evidence="2" type="ORF">LWI28_014034</name>
</gene>
<dbReference type="PROSITE" id="PS50878">
    <property type="entry name" value="RT_POL"/>
    <property type="match status" value="1"/>
</dbReference>
<evidence type="ECO:0000313" key="3">
    <source>
        <dbReference type="Proteomes" id="UP001064489"/>
    </source>
</evidence>
<proteinExistence type="predicted"/>
<dbReference type="SUPFAM" id="SSF56672">
    <property type="entry name" value="DNA/RNA polymerases"/>
    <property type="match status" value="1"/>
</dbReference>
<evidence type="ECO:0000259" key="1">
    <source>
        <dbReference type="PROSITE" id="PS50878"/>
    </source>
</evidence>
<comment type="caution">
    <text evidence="2">The sequence shown here is derived from an EMBL/GenBank/DDBJ whole genome shotgun (WGS) entry which is preliminary data.</text>
</comment>
<dbReference type="Proteomes" id="UP001064489">
    <property type="component" value="Chromosome 10"/>
</dbReference>
<dbReference type="PANTHER" id="PTHR31635">
    <property type="entry name" value="REVERSE TRANSCRIPTASE DOMAIN-CONTAINING PROTEIN-RELATED"/>
    <property type="match status" value="1"/>
</dbReference>
<dbReference type="EMBL" id="JAJSOW010000105">
    <property type="protein sequence ID" value="KAI9165429.1"/>
    <property type="molecule type" value="Genomic_DNA"/>
</dbReference>
<organism evidence="2 3">
    <name type="scientific">Acer negundo</name>
    <name type="common">Box elder</name>
    <dbReference type="NCBI Taxonomy" id="4023"/>
    <lineage>
        <taxon>Eukaryota</taxon>
        <taxon>Viridiplantae</taxon>
        <taxon>Streptophyta</taxon>
        <taxon>Embryophyta</taxon>
        <taxon>Tracheophyta</taxon>
        <taxon>Spermatophyta</taxon>
        <taxon>Magnoliopsida</taxon>
        <taxon>eudicotyledons</taxon>
        <taxon>Gunneridae</taxon>
        <taxon>Pentapetalae</taxon>
        <taxon>rosids</taxon>
        <taxon>malvids</taxon>
        <taxon>Sapindales</taxon>
        <taxon>Sapindaceae</taxon>
        <taxon>Hippocastanoideae</taxon>
        <taxon>Acereae</taxon>
        <taxon>Acer</taxon>
    </lineage>
</organism>
<name>A0AAD5IJA4_ACENE</name>
<evidence type="ECO:0000313" key="2">
    <source>
        <dbReference type="EMBL" id="KAI9165429.1"/>
    </source>
</evidence>
<feature type="domain" description="Reverse transcriptase" evidence="1">
    <location>
        <begin position="1"/>
        <end position="131"/>
    </location>
</feature>
<accession>A0AAD5IJA4</accession>
<reference evidence="2" key="2">
    <citation type="submission" date="2023-02" db="EMBL/GenBank/DDBJ databases">
        <authorList>
            <person name="Swenson N.G."/>
            <person name="Wegrzyn J.L."/>
            <person name="Mcevoy S.L."/>
        </authorList>
    </citation>
    <scope>NUCLEOTIDE SEQUENCE</scope>
    <source>
        <strain evidence="2">91603</strain>
        <tissue evidence="2">Leaf</tissue>
    </source>
</reference>